<comment type="caution">
    <text evidence="1">The sequence shown here is derived from an EMBL/GenBank/DDBJ whole genome shotgun (WGS) entry which is preliminary data.</text>
</comment>
<gene>
    <name evidence="1" type="ORF">LCGC14_0434860</name>
</gene>
<reference evidence="1" key="1">
    <citation type="journal article" date="2015" name="Nature">
        <title>Complex archaea that bridge the gap between prokaryotes and eukaryotes.</title>
        <authorList>
            <person name="Spang A."/>
            <person name="Saw J.H."/>
            <person name="Jorgensen S.L."/>
            <person name="Zaremba-Niedzwiedzka K."/>
            <person name="Martijn J."/>
            <person name="Lind A.E."/>
            <person name="van Eijk R."/>
            <person name="Schleper C."/>
            <person name="Guy L."/>
            <person name="Ettema T.J."/>
        </authorList>
    </citation>
    <scope>NUCLEOTIDE SEQUENCE</scope>
</reference>
<name>A0A0F9ST90_9ZZZZ</name>
<protein>
    <recommendedName>
        <fullName evidence="2">Terminase small subunit</fullName>
    </recommendedName>
</protein>
<accession>A0A0F9ST90</accession>
<sequence length="128" mass="14460">MCAKGINPIKKHKVKQAILRGESYKQALKTAGYSEATAKHSSGMSVVKCSKAEIIQELRESDITVDFIIKRLNEDRRLAIESKDNSVVVRVDELLGKIIGVFKDRIEGSLEVNFINEALNLRRQYQLN</sequence>
<evidence type="ECO:0008006" key="2">
    <source>
        <dbReference type="Google" id="ProtNLM"/>
    </source>
</evidence>
<proteinExistence type="predicted"/>
<organism evidence="1">
    <name type="scientific">marine sediment metagenome</name>
    <dbReference type="NCBI Taxonomy" id="412755"/>
    <lineage>
        <taxon>unclassified sequences</taxon>
        <taxon>metagenomes</taxon>
        <taxon>ecological metagenomes</taxon>
    </lineage>
</organism>
<dbReference type="EMBL" id="LAZR01000412">
    <property type="protein sequence ID" value="KKN70039.1"/>
    <property type="molecule type" value="Genomic_DNA"/>
</dbReference>
<evidence type="ECO:0000313" key="1">
    <source>
        <dbReference type="EMBL" id="KKN70039.1"/>
    </source>
</evidence>
<dbReference type="AlphaFoldDB" id="A0A0F9ST90"/>